<organism evidence="2 3">
    <name type="scientific">Corynebacterium durum F0235</name>
    <dbReference type="NCBI Taxonomy" id="1035195"/>
    <lineage>
        <taxon>Bacteria</taxon>
        <taxon>Bacillati</taxon>
        <taxon>Actinomycetota</taxon>
        <taxon>Actinomycetes</taxon>
        <taxon>Mycobacteriales</taxon>
        <taxon>Corynebacteriaceae</taxon>
        <taxon>Corynebacterium</taxon>
    </lineage>
</organism>
<proteinExistence type="predicted"/>
<comment type="caution">
    <text evidence="2">The sequence shown here is derived from an EMBL/GenBank/DDBJ whole genome shotgun (WGS) entry which is preliminary data.</text>
</comment>
<evidence type="ECO:0000259" key="1">
    <source>
        <dbReference type="Pfam" id="PF13601"/>
    </source>
</evidence>
<dbReference type="SUPFAM" id="SSF46785">
    <property type="entry name" value="Winged helix' DNA-binding domain"/>
    <property type="match status" value="1"/>
</dbReference>
<reference evidence="2 3" key="1">
    <citation type="submission" date="2012-05" db="EMBL/GenBank/DDBJ databases">
        <authorList>
            <person name="Weinstock G."/>
            <person name="Sodergren E."/>
            <person name="Lobos E.A."/>
            <person name="Fulton L."/>
            <person name="Fulton R."/>
            <person name="Courtney L."/>
            <person name="Fronick C."/>
            <person name="O'Laughlin M."/>
            <person name="Godfrey J."/>
            <person name="Wilson R.M."/>
            <person name="Miner T."/>
            <person name="Farmer C."/>
            <person name="Delehaunty K."/>
            <person name="Cordes M."/>
            <person name="Minx P."/>
            <person name="Tomlinson C."/>
            <person name="Chen J."/>
            <person name="Wollam A."/>
            <person name="Pepin K.H."/>
            <person name="Bhonagiri V."/>
            <person name="Zhang X."/>
            <person name="Suruliraj S."/>
            <person name="Warren W."/>
            <person name="Mitreva M."/>
            <person name="Mardis E.R."/>
            <person name="Wilson R.K."/>
        </authorList>
    </citation>
    <scope>NUCLEOTIDE SEQUENCE [LARGE SCALE GENOMIC DNA]</scope>
    <source>
        <strain evidence="2 3">F0235</strain>
    </source>
</reference>
<dbReference type="RefSeq" id="WP_006063101.1">
    <property type="nucleotide sequence ID" value="NZ_KB290828.1"/>
</dbReference>
<dbReference type="STRING" id="1035195.HMPREF9997_00858"/>
<dbReference type="PANTHER" id="PTHR37318:SF1">
    <property type="entry name" value="BSL7504 PROTEIN"/>
    <property type="match status" value="1"/>
</dbReference>
<dbReference type="Proteomes" id="UP000010445">
    <property type="component" value="Unassembled WGS sequence"/>
</dbReference>
<dbReference type="Pfam" id="PF13601">
    <property type="entry name" value="HTH_34"/>
    <property type="match status" value="1"/>
</dbReference>
<dbReference type="PANTHER" id="PTHR37318">
    <property type="entry name" value="BSL7504 PROTEIN"/>
    <property type="match status" value="1"/>
</dbReference>
<dbReference type="InterPro" id="IPR036388">
    <property type="entry name" value="WH-like_DNA-bd_sf"/>
</dbReference>
<dbReference type="eggNOG" id="COG1846">
    <property type="taxonomic scope" value="Bacteria"/>
</dbReference>
<dbReference type="AlphaFoldDB" id="L1MJP3"/>
<dbReference type="InterPro" id="IPR027395">
    <property type="entry name" value="WH_DNA-bd_dom"/>
</dbReference>
<evidence type="ECO:0000313" key="3">
    <source>
        <dbReference type="Proteomes" id="UP000010445"/>
    </source>
</evidence>
<evidence type="ECO:0000313" key="2">
    <source>
        <dbReference type="EMBL" id="EKX91255.1"/>
    </source>
</evidence>
<feature type="domain" description="Winged helix DNA-binding" evidence="1">
    <location>
        <begin position="17"/>
        <end position="95"/>
    </location>
</feature>
<dbReference type="OrthoDB" id="4952043at2"/>
<dbReference type="PATRIC" id="fig|1035195.3.peg.762"/>
<sequence>MSTHPRNDLNPAFTNPLRFSLMATLAGVEKLPFKDARDYLGTTDSTLSKHASALEEAGFVTIMKGFLGKKPQTTLKLSKQGRTAWAAHLDALQQIAFPQDTES</sequence>
<dbReference type="HOGENOM" id="CLU_142189_1_1_11"/>
<name>L1MJP3_9CORY</name>
<gene>
    <name evidence="2" type="ORF">HMPREF9997_00858</name>
</gene>
<dbReference type="Gene3D" id="1.10.10.10">
    <property type="entry name" value="Winged helix-like DNA-binding domain superfamily/Winged helix DNA-binding domain"/>
    <property type="match status" value="1"/>
</dbReference>
<keyword evidence="3" id="KW-1185">Reference proteome</keyword>
<protein>
    <recommendedName>
        <fullName evidence="1">Winged helix DNA-binding domain-containing protein</fullName>
    </recommendedName>
</protein>
<dbReference type="EMBL" id="AMEM01000013">
    <property type="protein sequence ID" value="EKX91255.1"/>
    <property type="molecule type" value="Genomic_DNA"/>
</dbReference>
<accession>L1MJP3</accession>
<dbReference type="InterPro" id="IPR036390">
    <property type="entry name" value="WH_DNA-bd_sf"/>
</dbReference>